<reference evidence="2" key="2">
    <citation type="submission" date="2020-05" db="UniProtKB">
        <authorList>
            <consortium name="EnsemblMetazoa"/>
        </authorList>
    </citation>
    <scope>IDENTIFICATION</scope>
    <source>
        <strain evidence="2">WRAIR2</strain>
    </source>
</reference>
<name>A0A182NX75_9DIPT</name>
<accession>A0A182NX75</accession>
<protein>
    <submittedName>
        <fullName evidence="2">Uncharacterized protein</fullName>
    </submittedName>
</protein>
<sequence length="108" mass="11669">ASGRPSSLLAQALYLPRPEAGALFGGSSRSHLPIDRITIKHPSTDAGTPGSPCPTEIPPLGIAPPRSVGWFFFRRRRNPLETPKIEPRVCSVKQQIEPCASNNTRKSA</sequence>
<keyword evidence="3" id="KW-1185">Reference proteome</keyword>
<feature type="region of interest" description="Disordered" evidence="1">
    <location>
        <begin position="40"/>
        <end position="60"/>
    </location>
</feature>
<dbReference type="AlphaFoldDB" id="A0A182NX75"/>
<dbReference type="Proteomes" id="UP000075884">
    <property type="component" value="Unassembled WGS sequence"/>
</dbReference>
<dbReference type="VEuPathDB" id="VectorBase:ADIR014465"/>
<evidence type="ECO:0000313" key="2">
    <source>
        <dbReference type="EnsemblMetazoa" id="ADIR014465-PA"/>
    </source>
</evidence>
<dbReference type="EnsemblMetazoa" id="ADIR014465-RA">
    <property type="protein sequence ID" value="ADIR014465-PA"/>
    <property type="gene ID" value="ADIR014465"/>
</dbReference>
<organism evidence="2 3">
    <name type="scientific">Anopheles dirus</name>
    <dbReference type="NCBI Taxonomy" id="7168"/>
    <lineage>
        <taxon>Eukaryota</taxon>
        <taxon>Metazoa</taxon>
        <taxon>Ecdysozoa</taxon>
        <taxon>Arthropoda</taxon>
        <taxon>Hexapoda</taxon>
        <taxon>Insecta</taxon>
        <taxon>Pterygota</taxon>
        <taxon>Neoptera</taxon>
        <taxon>Endopterygota</taxon>
        <taxon>Diptera</taxon>
        <taxon>Nematocera</taxon>
        <taxon>Culicoidea</taxon>
        <taxon>Culicidae</taxon>
        <taxon>Anophelinae</taxon>
        <taxon>Anopheles</taxon>
    </lineage>
</organism>
<evidence type="ECO:0000256" key="1">
    <source>
        <dbReference type="SAM" id="MobiDB-lite"/>
    </source>
</evidence>
<evidence type="ECO:0000313" key="3">
    <source>
        <dbReference type="Proteomes" id="UP000075884"/>
    </source>
</evidence>
<reference evidence="3" key="1">
    <citation type="submission" date="2013-03" db="EMBL/GenBank/DDBJ databases">
        <title>The Genome Sequence of Anopheles dirus WRAIR2.</title>
        <authorList>
            <consortium name="The Broad Institute Genomics Platform"/>
            <person name="Neafsey D.E."/>
            <person name="Walton C."/>
            <person name="Walker B."/>
            <person name="Young S.K."/>
            <person name="Zeng Q."/>
            <person name="Gargeya S."/>
            <person name="Fitzgerald M."/>
            <person name="Haas B."/>
            <person name="Abouelleil A."/>
            <person name="Allen A.W."/>
            <person name="Alvarado L."/>
            <person name="Arachchi H.M."/>
            <person name="Berlin A.M."/>
            <person name="Chapman S.B."/>
            <person name="Gainer-Dewar J."/>
            <person name="Goldberg J."/>
            <person name="Griggs A."/>
            <person name="Gujja S."/>
            <person name="Hansen M."/>
            <person name="Howarth C."/>
            <person name="Imamovic A."/>
            <person name="Ireland A."/>
            <person name="Larimer J."/>
            <person name="McCowan C."/>
            <person name="Murphy C."/>
            <person name="Pearson M."/>
            <person name="Poon T.W."/>
            <person name="Priest M."/>
            <person name="Roberts A."/>
            <person name="Saif S."/>
            <person name="Shea T."/>
            <person name="Sisk P."/>
            <person name="Sykes S."/>
            <person name="Wortman J."/>
            <person name="Nusbaum C."/>
            <person name="Birren B."/>
        </authorList>
    </citation>
    <scope>NUCLEOTIDE SEQUENCE [LARGE SCALE GENOMIC DNA]</scope>
    <source>
        <strain evidence="3">WRAIR2</strain>
    </source>
</reference>
<proteinExistence type="predicted"/>